<dbReference type="HAMAP" id="MF_00167">
    <property type="entry name" value="CsrA"/>
    <property type="match status" value="1"/>
</dbReference>
<dbReference type="GO" id="GO:0005829">
    <property type="term" value="C:cytosol"/>
    <property type="evidence" value="ECO:0007669"/>
    <property type="project" value="TreeGrafter"/>
</dbReference>
<dbReference type="PANTHER" id="PTHR34984:SF1">
    <property type="entry name" value="CARBON STORAGE REGULATOR"/>
    <property type="match status" value="1"/>
</dbReference>
<keyword evidence="2 5" id="KW-0678">Repressor</keyword>
<comment type="similarity">
    <text evidence="5">Belongs to the CsrA/RsmA family.</text>
</comment>
<dbReference type="AlphaFoldDB" id="A0A1G7BHM5"/>
<evidence type="ECO:0000256" key="2">
    <source>
        <dbReference type="ARBA" id="ARBA00022491"/>
    </source>
</evidence>
<dbReference type="EMBL" id="FNAQ01000006">
    <property type="protein sequence ID" value="SDE26482.1"/>
    <property type="molecule type" value="Genomic_DNA"/>
</dbReference>
<dbReference type="GO" id="GO:0006402">
    <property type="term" value="P:mRNA catabolic process"/>
    <property type="evidence" value="ECO:0007669"/>
    <property type="project" value="InterPro"/>
</dbReference>
<dbReference type="InterPro" id="IPR036107">
    <property type="entry name" value="CsrA_sf"/>
</dbReference>
<evidence type="ECO:0000313" key="6">
    <source>
        <dbReference type="EMBL" id="SDE26482.1"/>
    </source>
</evidence>
<organism evidence="6 7">
    <name type="scientific">Desulfuromonas thiophila</name>
    <dbReference type="NCBI Taxonomy" id="57664"/>
    <lineage>
        <taxon>Bacteria</taxon>
        <taxon>Pseudomonadati</taxon>
        <taxon>Thermodesulfobacteriota</taxon>
        <taxon>Desulfuromonadia</taxon>
        <taxon>Desulfuromonadales</taxon>
        <taxon>Desulfuromonadaceae</taxon>
        <taxon>Desulfuromonas</taxon>
    </lineage>
</organism>
<reference evidence="7" key="1">
    <citation type="submission" date="2016-10" db="EMBL/GenBank/DDBJ databases">
        <authorList>
            <person name="Varghese N."/>
            <person name="Submissions S."/>
        </authorList>
    </citation>
    <scope>NUCLEOTIDE SEQUENCE [LARGE SCALE GENOMIC DNA]</scope>
    <source>
        <strain evidence="7">DSM 8987</strain>
    </source>
</reference>
<dbReference type="Pfam" id="PF02599">
    <property type="entry name" value="CsrA"/>
    <property type="match status" value="1"/>
</dbReference>
<evidence type="ECO:0000256" key="1">
    <source>
        <dbReference type="ARBA" id="ARBA00022490"/>
    </source>
</evidence>
<proteinExistence type="inferred from homology"/>
<comment type="subunit">
    <text evidence="5">Homodimer; the beta-strands of each monomer intercalate to form a hydrophobic core, while the alpha-helices form wings that extend away from the core.</text>
</comment>
<evidence type="ECO:0000256" key="3">
    <source>
        <dbReference type="ARBA" id="ARBA00022845"/>
    </source>
</evidence>
<accession>A0A1G7BHM5</accession>
<dbReference type="GO" id="GO:0044781">
    <property type="term" value="P:bacterial-type flagellum organization"/>
    <property type="evidence" value="ECO:0007669"/>
    <property type="project" value="UniProtKB-KW"/>
</dbReference>
<dbReference type="Gene3D" id="2.60.40.4380">
    <property type="entry name" value="Translational regulator CsrA"/>
    <property type="match status" value="1"/>
</dbReference>
<dbReference type="RefSeq" id="WP_092077930.1">
    <property type="nucleotide sequence ID" value="NZ_CALFZY010000006.1"/>
</dbReference>
<gene>
    <name evidence="5" type="primary">csrA</name>
    <name evidence="6" type="ORF">SAMN05661003_10646</name>
</gene>
<keyword evidence="4 5" id="KW-0694">RNA-binding</keyword>
<keyword evidence="1 5" id="KW-0963">Cytoplasm</keyword>
<keyword evidence="3 5" id="KW-0810">Translation regulation</keyword>
<dbReference type="Proteomes" id="UP000243205">
    <property type="component" value="Unassembled WGS sequence"/>
</dbReference>
<keyword evidence="5" id="KW-1005">Bacterial flagellum biogenesis</keyword>
<evidence type="ECO:0000313" key="7">
    <source>
        <dbReference type="Proteomes" id="UP000243205"/>
    </source>
</evidence>
<dbReference type="PANTHER" id="PTHR34984">
    <property type="entry name" value="CARBON STORAGE REGULATOR"/>
    <property type="match status" value="1"/>
</dbReference>
<comment type="function">
    <text evidence="5">A translational regulator that binds mRNA to regulate translation initiation and/or mRNA stability. Usually binds in the 5'-UTR at or near the Shine-Dalgarno sequence preventing ribosome-binding, thus repressing translation. Its main target seems to be the major flagellin gene, while its function is anatagonized by FliW.</text>
</comment>
<dbReference type="InterPro" id="IPR003751">
    <property type="entry name" value="CsrA"/>
</dbReference>
<dbReference type="OrthoDB" id="9809061at2"/>
<dbReference type="FunFam" id="2.60.40.4380:FF:000002">
    <property type="entry name" value="Translational regulator CsrA"/>
    <property type="match status" value="1"/>
</dbReference>
<dbReference type="GO" id="GO:0006109">
    <property type="term" value="P:regulation of carbohydrate metabolic process"/>
    <property type="evidence" value="ECO:0007669"/>
    <property type="project" value="InterPro"/>
</dbReference>
<dbReference type="GO" id="GO:1902208">
    <property type="term" value="P:regulation of bacterial-type flagellum assembly"/>
    <property type="evidence" value="ECO:0007669"/>
    <property type="project" value="UniProtKB-UniRule"/>
</dbReference>
<name>A0A1G7BHM5_9BACT</name>
<dbReference type="SUPFAM" id="SSF117130">
    <property type="entry name" value="CsrA-like"/>
    <property type="match status" value="1"/>
</dbReference>
<dbReference type="NCBIfam" id="NF002469">
    <property type="entry name" value="PRK01712.1"/>
    <property type="match status" value="1"/>
</dbReference>
<keyword evidence="7" id="KW-1185">Reference proteome</keyword>
<evidence type="ECO:0000256" key="5">
    <source>
        <dbReference type="HAMAP-Rule" id="MF_00167"/>
    </source>
</evidence>
<evidence type="ECO:0000256" key="4">
    <source>
        <dbReference type="ARBA" id="ARBA00022884"/>
    </source>
</evidence>
<sequence>MLVLTRKLGEGILIGEDIRLQIVEIKGNTVRLGIDAPRHKKIYRQELYDHIQQENRAATSWALADLDLLGTPVSPPEPEEK</sequence>
<protein>
    <recommendedName>
        <fullName evidence="5">Translational regulator CsrA</fullName>
    </recommendedName>
</protein>
<comment type="subcellular location">
    <subcellularLocation>
        <location evidence="5">Cytoplasm</location>
    </subcellularLocation>
</comment>
<dbReference type="NCBIfam" id="TIGR00202">
    <property type="entry name" value="csrA"/>
    <property type="match status" value="1"/>
</dbReference>
<dbReference type="STRING" id="57664.SAMN05661003_10646"/>
<dbReference type="GO" id="GO:0045947">
    <property type="term" value="P:negative regulation of translational initiation"/>
    <property type="evidence" value="ECO:0007669"/>
    <property type="project" value="UniProtKB-UniRule"/>
</dbReference>
<dbReference type="GO" id="GO:0048027">
    <property type="term" value="F:mRNA 5'-UTR binding"/>
    <property type="evidence" value="ECO:0007669"/>
    <property type="project" value="UniProtKB-UniRule"/>
</dbReference>